<organism evidence="1 2">
    <name type="scientific">Lucifera butyrica</name>
    <dbReference type="NCBI Taxonomy" id="1351585"/>
    <lineage>
        <taxon>Bacteria</taxon>
        <taxon>Bacillati</taxon>
        <taxon>Bacillota</taxon>
        <taxon>Negativicutes</taxon>
        <taxon>Veillonellales</taxon>
        <taxon>Veillonellaceae</taxon>
        <taxon>Lucifera</taxon>
    </lineage>
</organism>
<protein>
    <submittedName>
        <fullName evidence="1">Uncharacterized protein</fullName>
    </submittedName>
</protein>
<dbReference type="Proteomes" id="UP000277811">
    <property type="component" value="Unassembled WGS sequence"/>
</dbReference>
<gene>
    <name evidence="1" type="ORF">LUCI_2159</name>
</gene>
<sequence length="97" mass="10972">MSNQFKVGIRTAKDEYGYIVYDLDNKTVQVVLANEKARQDVENYLAGTYVIPSADQTLLDFQETTVEPTSSLDNLKLALTRMWGKTGVYVDWSHPVP</sequence>
<reference evidence="1 2" key="1">
    <citation type="submission" date="2018-06" db="EMBL/GenBank/DDBJ databases">
        <authorList>
            <person name="Strepis N."/>
        </authorList>
    </citation>
    <scope>NUCLEOTIDE SEQUENCE [LARGE SCALE GENOMIC DNA]</scope>
    <source>
        <strain evidence="1">LUCI</strain>
    </source>
</reference>
<proteinExistence type="predicted"/>
<dbReference type="RefSeq" id="WP_122627867.1">
    <property type="nucleotide sequence ID" value="NZ_UPPP01000069.1"/>
</dbReference>
<evidence type="ECO:0000313" key="2">
    <source>
        <dbReference type="Proteomes" id="UP000277811"/>
    </source>
</evidence>
<dbReference type="EMBL" id="UPPP01000069">
    <property type="protein sequence ID" value="VBB06919.1"/>
    <property type="molecule type" value="Genomic_DNA"/>
</dbReference>
<accession>A0A498R6U0</accession>
<dbReference type="AlphaFoldDB" id="A0A498R6U0"/>
<evidence type="ECO:0000313" key="1">
    <source>
        <dbReference type="EMBL" id="VBB06919.1"/>
    </source>
</evidence>
<name>A0A498R6U0_9FIRM</name>
<keyword evidence="2" id="KW-1185">Reference proteome</keyword>
<dbReference type="OrthoDB" id="3034763at2"/>